<dbReference type="GO" id="GO:0016788">
    <property type="term" value="F:hydrolase activity, acting on ester bonds"/>
    <property type="evidence" value="ECO:0007669"/>
    <property type="project" value="InterPro"/>
</dbReference>
<evidence type="ECO:0000313" key="5">
    <source>
        <dbReference type="Proteomes" id="UP001314263"/>
    </source>
</evidence>
<feature type="signal peptide" evidence="3">
    <location>
        <begin position="1"/>
        <end position="20"/>
    </location>
</feature>
<dbReference type="PANTHER" id="PTHR45642:SF139">
    <property type="entry name" value="SGNH HYDROLASE-TYPE ESTERASE DOMAIN-CONTAINING PROTEIN"/>
    <property type="match status" value="1"/>
</dbReference>
<proteinExistence type="inferred from homology"/>
<evidence type="ECO:0000256" key="3">
    <source>
        <dbReference type="SAM" id="SignalP"/>
    </source>
</evidence>
<comment type="caution">
    <text evidence="4">The sequence shown here is derived from an EMBL/GenBank/DDBJ whole genome shotgun (WGS) entry which is preliminary data.</text>
</comment>
<name>A0AAV1HUK7_9CHLO</name>
<dbReference type="EMBL" id="CAUYUE010000001">
    <property type="protein sequence ID" value="CAK0737628.1"/>
    <property type="molecule type" value="Genomic_DNA"/>
</dbReference>
<comment type="similarity">
    <text evidence="1">Belongs to the 'GDSL' lipolytic enzyme family.</text>
</comment>
<dbReference type="Pfam" id="PF00657">
    <property type="entry name" value="Lipase_GDSL"/>
    <property type="match status" value="1"/>
</dbReference>
<feature type="chain" id="PRO_5043651210" evidence="3">
    <location>
        <begin position="21"/>
        <end position="454"/>
    </location>
</feature>
<keyword evidence="2 3" id="KW-0732">Signal</keyword>
<dbReference type="SUPFAM" id="SSF52266">
    <property type="entry name" value="SGNH hydrolase"/>
    <property type="match status" value="1"/>
</dbReference>
<evidence type="ECO:0000256" key="2">
    <source>
        <dbReference type="ARBA" id="ARBA00022729"/>
    </source>
</evidence>
<dbReference type="PANTHER" id="PTHR45642">
    <property type="entry name" value="GDSL ESTERASE/LIPASE EXL3"/>
    <property type="match status" value="1"/>
</dbReference>
<gene>
    <name evidence="4" type="ORF">CVIRNUC_000944</name>
</gene>
<protein>
    <submittedName>
        <fullName evidence="4">Uncharacterized protein</fullName>
    </submittedName>
</protein>
<dbReference type="Proteomes" id="UP001314263">
    <property type="component" value="Unassembled WGS sequence"/>
</dbReference>
<organism evidence="4 5">
    <name type="scientific">Coccomyxa viridis</name>
    <dbReference type="NCBI Taxonomy" id="1274662"/>
    <lineage>
        <taxon>Eukaryota</taxon>
        <taxon>Viridiplantae</taxon>
        <taxon>Chlorophyta</taxon>
        <taxon>core chlorophytes</taxon>
        <taxon>Trebouxiophyceae</taxon>
        <taxon>Trebouxiophyceae incertae sedis</taxon>
        <taxon>Coccomyxaceae</taxon>
        <taxon>Coccomyxa</taxon>
    </lineage>
</organism>
<keyword evidence="5" id="KW-1185">Reference proteome</keyword>
<sequence>MHRLGLLLLLLGSAWSSSAAAKRLIVFGDSISDNGNGTNAMVQAYFSQLLGQNVTAPYPPGPFFFDGRWSNGPVWPEYVADKTGYELIDMAVGSSTTNKTTSFHGVGDFYPSSLLSNKRGARNVTLPTFNEAVTSFLSKNTVTTDDVVVIESGINDILGFFEANIITTLTYAEDASSGNTTIPMYIVQEVADAIRAGLEQLYAAGARRFAVWDLCAGEAVPLANTLNSLMNTVNAILQGIRALDARQNALRDFTKTFVDAANVALEGVVKTFSAAHADAVIVNFPFATIQRGFVTNYGQLGFVNAVSGCASDLAITQYSTGNLYSLADPTFTAEGAKATLSLSPFLIQKLNKLGSDLYGTNGQQNIPRTTTEFIERLKTIIASYLDGSNTLGHLTGYILTSQPLTKGGLSPYDIVPTCFLQSADHLFHDEVHPTTKQHALLANSFLKYAEKLFQ</sequence>
<reference evidence="4 5" key="1">
    <citation type="submission" date="2023-10" db="EMBL/GenBank/DDBJ databases">
        <authorList>
            <person name="Maclean D."/>
            <person name="Macfadyen A."/>
        </authorList>
    </citation>
    <scope>NUCLEOTIDE SEQUENCE [LARGE SCALE GENOMIC DNA]</scope>
</reference>
<dbReference type="InterPro" id="IPR050592">
    <property type="entry name" value="GDSL_lipolytic_enzyme"/>
</dbReference>
<dbReference type="AlphaFoldDB" id="A0AAV1HUK7"/>
<dbReference type="InterPro" id="IPR036514">
    <property type="entry name" value="SGNH_hydro_sf"/>
</dbReference>
<evidence type="ECO:0000313" key="4">
    <source>
        <dbReference type="EMBL" id="CAK0737628.1"/>
    </source>
</evidence>
<dbReference type="InterPro" id="IPR001087">
    <property type="entry name" value="GDSL"/>
</dbReference>
<evidence type="ECO:0000256" key="1">
    <source>
        <dbReference type="ARBA" id="ARBA00008668"/>
    </source>
</evidence>
<dbReference type="Gene3D" id="3.40.50.1110">
    <property type="entry name" value="SGNH hydrolase"/>
    <property type="match status" value="1"/>
</dbReference>
<accession>A0AAV1HUK7</accession>